<dbReference type="InterPro" id="IPR053258">
    <property type="entry name" value="Ca-permeable_cation_channel"/>
</dbReference>
<protein>
    <submittedName>
        <fullName evidence="2">Uncharacterized protein</fullName>
    </submittedName>
</protein>
<dbReference type="AlphaFoldDB" id="A0A314YA49"/>
<evidence type="ECO:0000313" key="3">
    <source>
        <dbReference type="Proteomes" id="UP000250321"/>
    </source>
</evidence>
<evidence type="ECO:0000256" key="1">
    <source>
        <dbReference type="SAM" id="Phobius"/>
    </source>
</evidence>
<dbReference type="PANTHER" id="PTHR34115">
    <property type="entry name" value="PROTEIN, PUTATIVE-RELATED"/>
    <property type="match status" value="1"/>
</dbReference>
<proteinExistence type="predicted"/>
<feature type="transmembrane region" description="Helical" evidence="1">
    <location>
        <begin position="62"/>
        <end position="80"/>
    </location>
</feature>
<organism evidence="2 3">
    <name type="scientific">Prunus yedoensis var. nudiflora</name>
    <dbReference type="NCBI Taxonomy" id="2094558"/>
    <lineage>
        <taxon>Eukaryota</taxon>
        <taxon>Viridiplantae</taxon>
        <taxon>Streptophyta</taxon>
        <taxon>Embryophyta</taxon>
        <taxon>Tracheophyta</taxon>
        <taxon>Spermatophyta</taxon>
        <taxon>Magnoliopsida</taxon>
        <taxon>eudicotyledons</taxon>
        <taxon>Gunneridae</taxon>
        <taxon>Pentapetalae</taxon>
        <taxon>rosids</taxon>
        <taxon>fabids</taxon>
        <taxon>Rosales</taxon>
        <taxon>Rosaceae</taxon>
        <taxon>Amygdaloideae</taxon>
        <taxon>Amygdaleae</taxon>
        <taxon>Prunus</taxon>
    </lineage>
</organism>
<accession>A0A314YA49</accession>
<keyword evidence="3" id="KW-1185">Reference proteome</keyword>
<comment type="caution">
    <text evidence="2">The sequence shown here is derived from an EMBL/GenBank/DDBJ whole genome shotgun (WGS) entry which is preliminary data.</text>
</comment>
<dbReference type="PANTHER" id="PTHR34115:SF5">
    <property type="entry name" value="PROTEIN, PUTATIVE-RELATED"/>
    <property type="match status" value="1"/>
</dbReference>
<keyword evidence="1" id="KW-0472">Membrane</keyword>
<reference evidence="2 3" key="1">
    <citation type="submission" date="2018-02" db="EMBL/GenBank/DDBJ databases">
        <title>Draft genome of wild Prunus yedoensis var. nudiflora.</title>
        <authorList>
            <person name="Baek S."/>
            <person name="Kim J.-H."/>
            <person name="Choi K."/>
            <person name="Kim G.-B."/>
            <person name="Cho A."/>
            <person name="Jang H."/>
            <person name="Shin C.-H."/>
            <person name="Yu H.-J."/>
            <person name="Mun J.-H."/>
        </authorList>
    </citation>
    <scope>NUCLEOTIDE SEQUENCE [LARGE SCALE GENOMIC DNA]</scope>
    <source>
        <strain evidence="3">cv. Jeju island</strain>
        <tissue evidence="2">Leaf</tissue>
    </source>
</reference>
<dbReference type="Proteomes" id="UP000250321">
    <property type="component" value="Unassembled WGS sequence"/>
</dbReference>
<feature type="transmembrane region" description="Helical" evidence="1">
    <location>
        <begin position="20"/>
        <end position="42"/>
    </location>
</feature>
<sequence>MEINRFSLRNPLNNLRLFNFTQILTLTASTSVHDILAFVIPTLLTFVQMKYPNENLFKTRPVAMNIVLYTLLAYSLAFGVRHRFLNPDIPYPWFHMAMLLFGFASLASLLSLLFPNYYSSWLFMLCVLGIFLLFGWLLLGLARRLWRQIQAQIEHRIFPRPIRAIRRRVRRPRPLLPLTLPDQQVGPIAAVTPTDAQ</sequence>
<keyword evidence="1" id="KW-0812">Transmembrane</keyword>
<gene>
    <name evidence="2" type="ORF">Pyn_03978</name>
</gene>
<keyword evidence="1" id="KW-1133">Transmembrane helix</keyword>
<evidence type="ECO:0000313" key="2">
    <source>
        <dbReference type="EMBL" id="PQQ00934.1"/>
    </source>
</evidence>
<dbReference type="EMBL" id="PJQY01001629">
    <property type="protein sequence ID" value="PQQ00934.1"/>
    <property type="molecule type" value="Genomic_DNA"/>
</dbReference>
<feature type="transmembrane region" description="Helical" evidence="1">
    <location>
        <begin position="120"/>
        <end position="142"/>
    </location>
</feature>
<feature type="transmembrane region" description="Helical" evidence="1">
    <location>
        <begin position="92"/>
        <end position="114"/>
    </location>
</feature>
<name>A0A314YA49_PRUYE</name>